<dbReference type="PANTHER" id="PTHR23028">
    <property type="entry name" value="ACETYLTRANSFERASE"/>
    <property type="match status" value="1"/>
</dbReference>
<keyword evidence="3" id="KW-0012">Acyltransferase</keyword>
<keyword evidence="1" id="KW-1133">Transmembrane helix</keyword>
<proteinExistence type="predicted"/>
<keyword evidence="1" id="KW-0812">Transmembrane</keyword>
<dbReference type="AlphaFoldDB" id="A0A102KLL7"/>
<dbReference type="EMBL" id="LOTN01000053">
    <property type="protein sequence ID" value="KUZ85121.1"/>
    <property type="molecule type" value="Genomic_DNA"/>
</dbReference>
<dbReference type="GO" id="GO:0000271">
    <property type="term" value="P:polysaccharide biosynthetic process"/>
    <property type="evidence" value="ECO:0007669"/>
    <property type="project" value="TreeGrafter"/>
</dbReference>
<dbReference type="Proteomes" id="UP000065521">
    <property type="component" value="Unassembled WGS sequence"/>
</dbReference>
<sequence length="386" mass="43151">MNDVIRTSSALPHYHPRKLPSLTGLRFVAAALVFGFHASLTKIIGFNPYADHQASHAFKVLFSEGGWMGVSFFFVLSGFVITWSARPDDTVGSFIFRRVLKIYPNHFATWALTMILFGAAVTPASIWLPNLLLVHAWIPKDEVYLGVNGPSWSLCCELFFYVLFPFLFIYIKRIPENRLWMWAVATVIGLFACQSAINLLVRGTPWVTAWPISVERWWLSYFFPPFRLFEFVLGMLMARILMTGRWIGLGLVPAFGLLVAGYIFAMFVPFQFSFNVATVVPIAFLITSVAAADVAGRRTGFAGRTMNWLGDISFGMYMIHLVILTLVTNWLNGRLLGTPAATVLVLAAFGASVLGGWLLFVCIERPVMRRWGKAAPRKSALMGAEV</sequence>
<dbReference type="GO" id="GO:0016747">
    <property type="term" value="F:acyltransferase activity, transferring groups other than amino-acyl groups"/>
    <property type="evidence" value="ECO:0007669"/>
    <property type="project" value="InterPro"/>
</dbReference>
<dbReference type="GO" id="GO:0016020">
    <property type="term" value="C:membrane"/>
    <property type="evidence" value="ECO:0007669"/>
    <property type="project" value="TreeGrafter"/>
</dbReference>
<dbReference type="InterPro" id="IPR002656">
    <property type="entry name" value="Acyl_transf_3_dom"/>
</dbReference>
<feature type="transmembrane region" description="Helical" evidence="1">
    <location>
        <begin position="221"/>
        <end position="242"/>
    </location>
</feature>
<keyword evidence="3" id="KW-0808">Transferase</keyword>
<reference evidence="3 4" key="1">
    <citation type="submission" date="2015-11" db="EMBL/GenBank/DDBJ databases">
        <title>Expanding the genomic diversity of Burkholderia species for the development of highly accurate diagnostics.</title>
        <authorList>
            <person name="Sahl J."/>
            <person name="Keim P."/>
            <person name="Wagner D."/>
        </authorList>
    </citation>
    <scope>NUCLEOTIDE SEQUENCE [LARGE SCALE GENOMIC DNA]</scope>
    <source>
        <strain evidence="3 4">RF32-BP4</strain>
    </source>
</reference>
<feature type="transmembrane region" description="Helical" evidence="1">
    <location>
        <begin position="179"/>
        <end position="201"/>
    </location>
</feature>
<dbReference type="Pfam" id="PF01757">
    <property type="entry name" value="Acyl_transf_3"/>
    <property type="match status" value="1"/>
</dbReference>
<comment type="caution">
    <text evidence="3">The sequence shown here is derived from an EMBL/GenBank/DDBJ whole genome shotgun (WGS) entry which is preliminary data.</text>
</comment>
<name>A0A102KLL7_9BURK</name>
<protein>
    <submittedName>
        <fullName evidence="3">Acyltransferase</fullName>
    </submittedName>
</protein>
<feature type="domain" description="Acyltransferase 3" evidence="2">
    <location>
        <begin position="21"/>
        <end position="359"/>
    </location>
</feature>
<feature type="transmembrane region" description="Helical" evidence="1">
    <location>
        <begin position="27"/>
        <end position="46"/>
    </location>
</feature>
<evidence type="ECO:0000313" key="4">
    <source>
        <dbReference type="Proteomes" id="UP000065521"/>
    </source>
</evidence>
<feature type="transmembrane region" description="Helical" evidence="1">
    <location>
        <begin position="308"/>
        <end position="331"/>
    </location>
</feature>
<dbReference type="InterPro" id="IPR050879">
    <property type="entry name" value="Acyltransferase_3"/>
</dbReference>
<feature type="transmembrane region" description="Helical" evidence="1">
    <location>
        <begin position="66"/>
        <end position="86"/>
    </location>
</feature>
<feature type="transmembrane region" description="Helical" evidence="1">
    <location>
        <begin position="276"/>
        <end position="296"/>
    </location>
</feature>
<feature type="transmembrane region" description="Helical" evidence="1">
    <location>
        <begin position="149"/>
        <end position="170"/>
    </location>
</feature>
<keyword evidence="1" id="KW-0472">Membrane</keyword>
<accession>A0A102KLL7</accession>
<dbReference type="RefSeq" id="WP_059636248.1">
    <property type="nucleotide sequence ID" value="NZ_LOTK01000004.1"/>
</dbReference>
<organism evidence="3 4">
    <name type="scientific">Burkholderia ubonensis</name>
    <dbReference type="NCBI Taxonomy" id="101571"/>
    <lineage>
        <taxon>Bacteria</taxon>
        <taxon>Pseudomonadati</taxon>
        <taxon>Pseudomonadota</taxon>
        <taxon>Betaproteobacteria</taxon>
        <taxon>Burkholderiales</taxon>
        <taxon>Burkholderiaceae</taxon>
        <taxon>Burkholderia</taxon>
        <taxon>Burkholderia cepacia complex</taxon>
    </lineage>
</organism>
<feature type="transmembrane region" description="Helical" evidence="1">
    <location>
        <begin position="107"/>
        <end position="129"/>
    </location>
</feature>
<gene>
    <name evidence="3" type="ORF">WI38_25545</name>
</gene>
<dbReference type="PANTHER" id="PTHR23028:SF131">
    <property type="entry name" value="BLR2367 PROTEIN"/>
    <property type="match status" value="1"/>
</dbReference>
<evidence type="ECO:0000259" key="2">
    <source>
        <dbReference type="Pfam" id="PF01757"/>
    </source>
</evidence>
<evidence type="ECO:0000313" key="3">
    <source>
        <dbReference type="EMBL" id="KUZ85121.1"/>
    </source>
</evidence>
<feature type="transmembrane region" description="Helical" evidence="1">
    <location>
        <begin position="343"/>
        <end position="363"/>
    </location>
</feature>
<evidence type="ECO:0000256" key="1">
    <source>
        <dbReference type="SAM" id="Phobius"/>
    </source>
</evidence>
<feature type="transmembrane region" description="Helical" evidence="1">
    <location>
        <begin position="249"/>
        <end position="270"/>
    </location>
</feature>